<protein>
    <submittedName>
        <fullName evidence="2">Cyclase</fullName>
    </submittedName>
</protein>
<dbReference type="GeneID" id="94837575"/>
<comment type="caution">
    <text evidence="2">The sequence shown here is derived from an EMBL/GenBank/DDBJ whole genome shotgun (WGS) entry which is preliminary data.</text>
</comment>
<dbReference type="RefSeq" id="XP_068361658.1">
    <property type="nucleotide sequence ID" value="XM_068502871.1"/>
</dbReference>
<sequence>MTYELWNILDSLKSPKYKWVDLSYPVSAETPFWHRFNPLKAEEKFHFDPDGFRAIEYTVISQYGTHVDPPCHFYSKGRNLDEIGLNEMVLPLCVIDAVEKTTTNCDYELTVDDIKEYEKTHGEIPAGCFVAMRTDWGERKYKTFDNHDDEGKAHYPGWSIDALKFLIETRKVTALGHETSDTDSAAAQEVHGAIGEYYVLEQGIYQIELLRNLKELPPKGAIIFCTWPNIKDGVGFTARCFACTPA</sequence>
<name>A0A1J4KC28_9EUKA</name>
<reference evidence="2" key="1">
    <citation type="submission" date="2016-10" db="EMBL/GenBank/DDBJ databases">
        <authorList>
            <person name="Benchimol M."/>
            <person name="Almeida L.G."/>
            <person name="Vasconcelos A.T."/>
            <person name="Perreira-Neves A."/>
            <person name="Rosa I.A."/>
            <person name="Tasca T."/>
            <person name="Bogo M.R."/>
            <person name="de Souza W."/>
        </authorList>
    </citation>
    <scope>NUCLEOTIDE SEQUENCE [LARGE SCALE GENOMIC DNA]</scope>
    <source>
        <strain evidence="2">K</strain>
    </source>
</reference>
<dbReference type="InterPro" id="IPR007325">
    <property type="entry name" value="KFase/CYL"/>
</dbReference>
<dbReference type="OrthoDB" id="7108654at2759"/>
<proteinExistence type="inferred from homology"/>
<keyword evidence="3" id="KW-1185">Reference proteome</keyword>
<comment type="similarity">
    <text evidence="1">Belongs to the Cyclase 1 superfamily.</text>
</comment>
<organism evidence="2 3">
    <name type="scientific">Tritrichomonas foetus</name>
    <dbReference type="NCBI Taxonomy" id="1144522"/>
    <lineage>
        <taxon>Eukaryota</taxon>
        <taxon>Metamonada</taxon>
        <taxon>Parabasalia</taxon>
        <taxon>Tritrichomonadida</taxon>
        <taxon>Tritrichomonadidae</taxon>
        <taxon>Tritrichomonas</taxon>
    </lineage>
</organism>
<dbReference type="GO" id="GO:0019441">
    <property type="term" value="P:L-tryptophan catabolic process to kynurenine"/>
    <property type="evidence" value="ECO:0007669"/>
    <property type="project" value="InterPro"/>
</dbReference>
<dbReference type="PANTHER" id="PTHR31118">
    <property type="entry name" value="CYCLASE-LIKE PROTEIN 2"/>
    <property type="match status" value="1"/>
</dbReference>
<dbReference type="VEuPathDB" id="TrichDB:TRFO_22949"/>
<dbReference type="PANTHER" id="PTHR31118:SF12">
    <property type="entry name" value="CYCLASE-LIKE PROTEIN 2"/>
    <property type="match status" value="1"/>
</dbReference>
<evidence type="ECO:0000256" key="1">
    <source>
        <dbReference type="ARBA" id="ARBA00007865"/>
    </source>
</evidence>
<accession>A0A1J4KC28</accession>
<gene>
    <name evidence="2" type="ORF">TRFO_22949</name>
</gene>
<evidence type="ECO:0000313" key="2">
    <source>
        <dbReference type="EMBL" id="OHT08522.1"/>
    </source>
</evidence>
<dbReference type="Gene3D" id="3.50.30.50">
    <property type="entry name" value="Putative cyclase"/>
    <property type="match status" value="1"/>
</dbReference>
<dbReference type="Pfam" id="PF04199">
    <property type="entry name" value="Cyclase"/>
    <property type="match status" value="1"/>
</dbReference>
<dbReference type="EMBL" id="MLAK01000665">
    <property type="protein sequence ID" value="OHT08522.1"/>
    <property type="molecule type" value="Genomic_DNA"/>
</dbReference>
<dbReference type="InterPro" id="IPR037175">
    <property type="entry name" value="KFase_sf"/>
</dbReference>
<dbReference type="SUPFAM" id="SSF102198">
    <property type="entry name" value="Putative cyclase"/>
    <property type="match status" value="1"/>
</dbReference>
<dbReference type="Proteomes" id="UP000179807">
    <property type="component" value="Unassembled WGS sequence"/>
</dbReference>
<evidence type="ECO:0000313" key="3">
    <source>
        <dbReference type="Proteomes" id="UP000179807"/>
    </source>
</evidence>
<dbReference type="GO" id="GO:0004061">
    <property type="term" value="F:arylformamidase activity"/>
    <property type="evidence" value="ECO:0007669"/>
    <property type="project" value="InterPro"/>
</dbReference>
<dbReference type="AlphaFoldDB" id="A0A1J4KC28"/>